<reference evidence="2" key="2">
    <citation type="journal article" date="2014" name="ISME J.">
        <title>Microbial stratification in low pH oxic and suboxic macroscopic growths along an acid mine drainage.</title>
        <authorList>
            <person name="Mendez-Garcia C."/>
            <person name="Mesa V."/>
            <person name="Sprenger R.R."/>
            <person name="Richter M."/>
            <person name="Diez M.S."/>
            <person name="Solano J."/>
            <person name="Bargiela R."/>
            <person name="Golyshina O.V."/>
            <person name="Manteca A."/>
            <person name="Ramos J.L."/>
            <person name="Gallego J.R."/>
            <person name="Llorente I."/>
            <person name="Martins Dos Santos V.A."/>
            <person name="Jensen O.N."/>
            <person name="Pelaez A.I."/>
            <person name="Sanchez J."/>
            <person name="Ferrer M."/>
        </authorList>
    </citation>
    <scope>NUCLEOTIDE SEQUENCE</scope>
</reference>
<reference evidence="2" key="1">
    <citation type="submission" date="2013-08" db="EMBL/GenBank/DDBJ databases">
        <authorList>
            <person name="Mendez C."/>
            <person name="Richter M."/>
            <person name="Ferrer M."/>
            <person name="Sanchez J."/>
        </authorList>
    </citation>
    <scope>NUCLEOTIDE SEQUENCE</scope>
</reference>
<dbReference type="SUPFAM" id="SSF51161">
    <property type="entry name" value="Trimeric LpxA-like enzymes"/>
    <property type="match status" value="1"/>
</dbReference>
<dbReference type="Gene3D" id="2.160.10.10">
    <property type="entry name" value="Hexapeptide repeat proteins"/>
    <property type="match status" value="1"/>
</dbReference>
<proteinExistence type="predicted"/>
<dbReference type="Pfam" id="PF24894">
    <property type="entry name" value="Hexapep_GlmU"/>
    <property type="match status" value="1"/>
</dbReference>
<name>T1CEA5_9ZZZZ</name>
<accession>T1CEA5</accession>
<comment type="caution">
    <text evidence="2">The sequence shown here is derived from an EMBL/GenBank/DDBJ whole genome shotgun (WGS) entry which is preliminary data.</text>
</comment>
<keyword evidence="2" id="KW-0548">Nucleotidyltransferase</keyword>
<dbReference type="InterPro" id="IPR011004">
    <property type="entry name" value="Trimer_LpxA-like_sf"/>
</dbReference>
<dbReference type="GO" id="GO:0016779">
    <property type="term" value="F:nucleotidyltransferase activity"/>
    <property type="evidence" value="ECO:0007669"/>
    <property type="project" value="UniProtKB-KW"/>
</dbReference>
<organism evidence="2">
    <name type="scientific">mine drainage metagenome</name>
    <dbReference type="NCBI Taxonomy" id="410659"/>
    <lineage>
        <taxon>unclassified sequences</taxon>
        <taxon>metagenomes</taxon>
        <taxon>ecological metagenomes</taxon>
    </lineage>
</organism>
<keyword evidence="2" id="KW-0808">Transferase</keyword>
<protein>
    <submittedName>
        <fullName evidence="2">Glucose-1-phosphate adenylyltransferase</fullName>
    </submittedName>
</protein>
<dbReference type="AlphaFoldDB" id="T1CEA5"/>
<sequence length="62" mass="6611">MILPSVRIGSGCVVRDAIIDEGSEVPNGMTIGVDREADAKRFLVTDNGVVLVTGEMLRRLAP</sequence>
<evidence type="ECO:0000259" key="1">
    <source>
        <dbReference type="Pfam" id="PF24894"/>
    </source>
</evidence>
<dbReference type="EMBL" id="AUZX01006147">
    <property type="protein sequence ID" value="EQD65070.1"/>
    <property type="molecule type" value="Genomic_DNA"/>
</dbReference>
<dbReference type="InterPro" id="IPR056818">
    <property type="entry name" value="GlmU/GlgC-like_hexapep"/>
</dbReference>
<feature type="domain" description="Glucose-1-phosphate adenylyltransferase/Bifunctional protein GlmU-like C-terminal hexapeptide" evidence="1">
    <location>
        <begin position="2"/>
        <end position="52"/>
    </location>
</feature>
<evidence type="ECO:0000313" key="2">
    <source>
        <dbReference type="EMBL" id="EQD65070.1"/>
    </source>
</evidence>
<gene>
    <name evidence="2" type="ORF">B1A_08618</name>
</gene>